<dbReference type="InterPro" id="IPR015421">
    <property type="entry name" value="PyrdxlP-dep_Trfase_major"/>
</dbReference>
<dbReference type="InterPro" id="IPR015424">
    <property type="entry name" value="PyrdxlP-dep_Trfase"/>
</dbReference>
<keyword evidence="5" id="KW-0456">Lyase</keyword>
<dbReference type="PANTHER" id="PTHR43277:SF3">
    <property type="entry name" value="DECARBOXYLASE, PUTATIVE-RELATED"/>
    <property type="match status" value="1"/>
</dbReference>
<evidence type="ECO:0000259" key="6">
    <source>
        <dbReference type="Pfam" id="PF01276"/>
    </source>
</evidence>
<evidence type="ECO:0000259" key="7">
    <source>
        <dbReference type="Pfam" id="PF03711"/>
    </source>
</evidence>
<dbReference type="PANTHER" id="PTHR43277">
    <property type="entry name" value="ARGININE DECARBOXYLASE"/>
    <property type="match status" value="1"/>
</dbReference>
<feature type="domain" description="Orn/Lys/Arg decarboxylase C-terminal" evidence="7">
    <location>
        <begin position="403"/>
        <end position="450"/>
    </location>
</feature>
<evidence type="ECO:0000256" key="2">
    <source>
        <dbReference type="ARBA" id="ARBA00010671"/>
    </source>
</evidence>
<dbReference type="Proteomes" id="UP001623041">
    <property type="component" value="Unassembled WGS sequence"/>
</dbReference>
<feature type="domain" description="Orn/Lys/Arg decarboxylases family 1 pyridoxal-P attachment site" evidence="6">
    <location>
        <begin position="8"/>
        <end position="307"/>
    </location>
</feature>
<dbReference type="EMBL" id="JBJHQH010000030">
    <property type="protein sequence ID" value="MFK9094987.1"/>
    <property type="molecule type" value="Genomic_DNA"/>
</dbReference>
<evidence type="ECO:0000256" key="5">
    <source>
        <dbReference type="ARBA" id="ARBA00023239"/>
    </source>
</evidence>
<comment type="cofactor">
    <cofactor evidence="1">
        <name>pyridoxal 5'-phosphate</name>
        <dbReference type="ChEBI" id="CHEBI:597326"/>
    </cofactor>
</comment>
<dbReference type="Gene3D" id="3.40.640.10">
    <property type="entry name" value="Type I PLP-dependent aspartate aminotransferase-like (Major domain)"/>
    <property type="match status" value="1"/>
</dbReference>
<evidence type="ECO:0000256" key="4">
    <source>
        <dbReference type="ARBA" id="ARBA00022898"/>
    </source>
</evidence>
<comment type="caution">
    <text evidence="8">The sequence shown here is derived from an EMBL/GenBank/DDBJ whole genome shotgun (WGS) entry which is preliminary data.</text>
</comment>
<keyword evidence="8" id="KW-0032">Aminotransferase</keyword>
<keyword evidence="4" id="KW-0663">Pyridoxal phosphate</keyword>
<reference evidence="8 9" key="1">
    <citation type="submission" date="2024-11" db="EMBL/GenBank/DDBJ databases">
        <authorList>
            <person name="Lucas J.A."/>
        </authorList>
    </citation>
    <scope>NUCLEOTIDE SEQUENCE [LARGE SCALE GENOMIC DNA]</scope>
    <source>
        <strain evidence="8 9">Z 5.4</strain>
    </source>
</reference>
<organism evidence="8 9">
    <name type="scientific">Bacillus salipaludis</name>
    <dbReference type="NCBI Taxonomy" id="2547811"/>
    <lineage>
        <taxon>Bacteria</taxon>
        <taxon>Bacillati</taxon>
        <taxon>Bacillota</taxon>
        <taxon>Bacilli</taxon>
        <taxon>Bacillales</taxon>
        <taxon>Bacillaceae</taxon>
        <taxon>Bacillus</taxon>
    </lineage>
</organism>
<dbReference type="SUPFAM" id="SSF55904">
    <property type="entry name" value="Ornithine decarboxylase C-terminal domain"/>
    <property type="match status" value="1"/>
</dbReference>
<dbReference type="InterPro" id="IPR000310">
    <property type="entry name" value="Orn/Lys/Arg_deCO2ase_major_dom"/>
</dbReference>
<evidence type="ECO:0000256" key="3">
    <source>
        <dbReference type="ARBA" id="ARBA00022793"/>
    </source>
</evidence>
<protein>
    <submittedName>
        <fullName evidence="8">Aminotransferase class I/II-fold pyridoxal phosphate-dependent enzyme</fullName>
    </submittedName>
</protein>
<keyword evidence="3" id="KW-0210">Decarboxylase</keyword>
<accession>A0ABW8RR22</accession>
<dbReference type="CDD" id="cd00615">
    <property type="entry name" value="Orn_deC_like"/>
    <property type="match status" value="1"/>
</dbReference>
<dbReference type="InterPro" id="IPR008286">
    <property type="entry name" value="Prn/Lys/Arg_de-COase_C"/>
</dbReference>
<name>A0ABW8RR22_9BACI</name>
<evidence type="ECO:0000313" key="9">
    <source>
        <dbReference type="Proteomes" id="UP001623041"/>
    </source>
</evidence>
<keyword evidence="9" id="KW-1185">Reference proteome</keyword>
<evidence type="ECO:0000256" key="1">
    <source>
        <dbReference type="ARBA" id="ARBA00001933"/>
    </source>
</evidence>
<dbReference type="InterPro" id="IPR036633">
    <property type="entry name" value="Prn/Lys/Arg_de-COase_C_sf"/>
</dbReference>
<proteinExistence type="inferred from homology"/>
<keyword evidence="8" id="KW-0808">Transferase</keyword>
<dbReference type="RefSeq" id="WP_406583394.1">
    <property type="nucleotide sequence ID" value="NZ_JBJHQH010000030.1"/>
</dbReference>
<gene>
    <name evidence="8" type="ORF">ACJEBI_26410</name>
</gene>
<dbReference type="GO" id="GO:0008483">
    <property type="term" value="F:transaminase activity"/>
    <property type="evidence" value="ECO:0007669"/>
    <property type="project" value="UniProtKB-KW"/>
</dbReference>
<evidence type="ECO:0000313" key="8">
    <source>
        <dbReference type="EMBL" id="MFK9094987.1"/>
    </source>
</evidence>
<comment type="similarity">
    <text evidence="2">Belongs to the Orn/Lys/Arg decarboxylase class-I family.</text>
</comment>
<dbReference type="Pfam" id="PF03711">
    <property type="entry name" value="OKR_DC_1_C"/>
    <property type="match status" value="1"/>
</dbReference>
<dbReference type="InterPro" id="IPR052357">
    <property type="entry name" value="Orn_Lys_Arg_decarboxylase-I"/>
</dbReference>
<dbReference type="Pfam" id="PF01276">
    <property type="entry name" value="OKR_DC_1"/>
    <property type="match status" value="1"/>
</dbReference>
<dbReference type="SUPFAM" id="SSF53383">
    <property type="entry name" value="PLP-dependent transferases"/>
    <property type="match status" value="1"/>
</dbReference>
<dbReference type="Gene3D" id="3.90.105.10">
    <property type="entry name" value="Molybdopterin biosynthesis moea protein, domain 2"/>
    <property type="match status" value="1"/>
</dbReference>
<sequence length="479" mass="53766">MNTQLRKPLYEALTEHVNRNPISFHVPGHKYGWIDQSDENHFFKQLLKIDATELSGLDDLHSPEGAILEAETLLTELYHTTKSFFLVNGSTVGNLAMIMAVCTEGSPVLVQRNCHKSVLNALRLAKARPVFLEPELNQDWKIAAGVSVETVKQAINLYPDTKAIILTYPNYYGMTYNLQEIIDLCHLHQIPVLVDEAHGPHLIIGGPFPASAVQLGADMVVQSAHKTLPAMTMGSFLHINSDRVNMEKVKEYLEIFQSSSPSYPIMASLDLSRHYLDTYEQRDLSFLLTEIKHFKEELAKIPTIQVLEFPNNQGDFLKITIQSRCKLNGFELQKRLELSGVYTELADPYNVLFILPLVKERQCYPLKEAAAKIKKALEGLPFYRMDEEFPMEGNKISELAIPFEEMTALAVEEIPIGGSSGSICAETIIPYPPGVPLLVRGERITVEKLSRLNRLLQSGARFQGGTTIKRGLIKIFSTT</sequence>